<dbReference type="EC" id="2.1.1.-" evidence="6"/>
<dbReference type="GO" id="GO:0016279">
    <property type="term" value="F:protein-lysine N-methyltransferase activity"/>
    <property type="evidence" value="ECO:0007669"/>
    <property type="project" value="TreeGrafter"/>
</dbReference>
<evidence type="ECO:0000256" key="4">
    <source>
        <dbReference type="ARBA" id="ARBA00022679"/>
    </source>
</evidence>
<name>A0A8J2Z533_9GAMM</name>
<protein>
    <recommendedName>
        <fullName evidence="6">Ribosomal protein L11 methyltransferase</fullName>
        <shortName evidence="6">L11 Mtase</shortName>
        <ecNumber evidence="6">2.1.1.-</ecNumber>
    </recommendedName>
</protein>
<dbReference type="GO" id="GO:0005829">
    <property type="term" value="C:cytosol"/>
    <property type="evidence" value="ECO:0007669"/>
    <property type="project" value="TreeGrafter"/>
</dbReference>
<dbReference type="RefSeq" id="WP_117002885.1">
    <property type="nucleotide sequence ID" value="NZ_BMJS01000017.1"/>
</dbReference>
<dbReference type="OrthoDB" id="9785995at2"/>
<comment type="subcellular location">
    <subcellularLocation>
        <location evidence="6">Cytoplasm</location>
    </subcellularLocation>
</comment>
<dbReference type="PANTHER" id="PTHR43648:SF1">
    <property type="entry name" value="ELECTRON TRANSFER FLAVOPROTEIN BETA SUBUNIT LYSINE METHYLTRANSFERASE"/>
    <property type="match status" value="1"/>
</dbReference>
<reference evidence="7" key="1">
    <citation type="journal article" date="2014" name="Int. J. Syst. Evol. Microbiol.">
        <title>Complete genome sequence of Corynebacterium casei LMG S-19264T (=DSM 44701T), isolated from a smear-ripened cheese.</title>
        <authorList>
            <consortium name="US DOE Joint Genome Institute (JGI-PGF)"/>
            <person name="Walter F."/>
            <person name="Albersmeier A."/>
            <person name="Kalinowski J."/>
            <person name="Ruckert C."/>
        </authorList>
    </citation>
    <scope>NUCLEOTIDE SEQUENCE</scope>
    <source>
        <strain evidence="7">CGMCC 1.15758</strain>
    </source>
</reference>
<keyword evidence="4 6" id="KW-0808">Transferase</keyword>
<keyword evidence="7" id="KW-0687">Ribonucleoprotein</keyword>
<dbReference type="GO" id="GO:0005840">
    <property type="term" value="C:ribosome"/>
    <property type="evidence" value="ECO:0007669"/>
    <property type="project" value="UniProtKB-KW"/>
</dbReference>
<dbReference type="HAMAP" id="MF_00735">
    <property type="entry name" value="Methyltr_PrmA"/>
    <property type="match status" value="1"/>
</dbReference>
<feature type="binding site" evidence="6">
    <location>
        <position position="148"/>
    </location>
    <ligand>
        <name>S-adenosyl-L-methionine</name>
        <dbReference type="ChEBI" id="CHEBI:59789"/>
    </ligand>
</feature>
<feature type="binding site" evidence="6">
    <location>
        <position position="233"/>
    </location>
    <ligand>
        <name>S-adenosyl-L-methionine</name>
        <dbReference type="ChEBI" id="CHEBI:59789"/>
    </ligand>
</feature>
<dbReference type="InterPro" id="IPR029063">
    <property type="entry name" value="SAM-dependent_MTases_sf"/>
</dbReference>
<feature type="binding site" evidence="6">
    <location>
        <position position="191"/>
    </location>
    <ligand>
        <name>S-adenosyl-L-methionine</name>
        <dbReference type="ChEBI" id="CHEBI:59789"/>
    </ligand>
</feature>
<feature type="binding site" evidence="6">
    <location>
        <position position="169"/>
    </location>
    <ligand>
        <name>S-adenosyl-L-methionine</name>
        <dbReference type="ChEBI" id="CHEBI:59789"/>
    </ligand>
</feature>
<dbReference type="NCBIfam" id="TIGR00406">
    <property type="entry name" value="prmA"/>
    <property type="match status" value="1"/>
</dbReference>
<comment type="catalytic activity">
    <reaction evidence="6">
        <text>L-lysyl-[protein] + 3 S-adenosyl-L-methionine = N(6),N(6),N(6)-trimethyl-L-lysyl-[protein] + 3 S-adenosyl-L-homocysteine + 3 H(+)</text>
        <dbReference type="Rhea" id="RHEA:54192"/>
        <dbReference type="Rhea" id="RHEA-COMP:9752"/>
        <dbReference type="Rhea" id="RHEA-COMP:13826"/>
        <dbReference type="ChEBI" id="CHEBI:15378"/>
        <dbReference type="ChEBI" id="CHEBI:29969"/>
        <dbReference type="ChEBI" id="CHEBI:57856"/>
        <dbReference type="ChEBI" id="CHEBI:59789"/>
        <dbReference type="ChEBI" id="CHEBI:61961"/>
    </reaction>
</comment>
<dbReference type="AlphaFoldDB" id="A0A8J2Z533"/>
<dbReference type="SUPFAM" id="SSF53335">
    <property type="entry name" value="S-adenosyl-L-methionine-dependent methyltransferases"/>
    <property type="match status" value="1"/>
</dbReference>
<organism evidence="7 8">
    <name type="scientific">Cysteiniphilum litorale</name>
    <dbReference type="NCBI Taxonomy" id="2056700"/>
    <lineage>
        <taxon>Bacteria</taxon>
        <taxon>Pseudomonadati</taxon>
        <taxon>Pseudomonadota</taxon>
        <taxon>Gammaproteobacteria</taxon>
        <taxon>Thiotrichales</taxon>
        <taxon>Fastidiosibacteraceae</taxon>
        <taxon>Cysteiniphilum</taxon>
    </lineage>
</organism>
<dbReference type="Pfam" id="PF06325">
    <property type="entry name" value="PrmA"/>
    <property type="match status" value="1"/>
</dbReference>
<evidence type="ECO:0000256" key="6">
    <source>
        <dbReference type="HAMAP-Rule" id="MF_00735"/>
    </source>
</evidence>
<dbReference type="Proteomes" id="UP000636949">
    <property type="component" value="Unassembled WGS sequence"/>
</dbReference>
<dbReference type="InterPro" id="IPR050078">
    <property type="entry name" value="Ribosomal_L11_MeTrfase_PrmA"/>
</dbReference>
<dbReference type="PANTHER" id="PTHR43648">
    <property type="entry name" value="ELECTRON TRANSFER FLAVOPROTEIN BETA SUBUNIT LYSINE METHYLTRANSFERASE"/>
    <property type="match status" value="1"/>
</dbReference>
<dbReference type="Gene3D" id="3.40.50.150">
    <property type="entry name" value="Vaccinia Virus protein VP39"/>
    <property type="match status" value="1"/>
</dbReference>
<evidence type="ECO:0000256" key="5">
    <source>
        <dbReference type="ARBA" id="ARBA00022691"/>
    </source>
</evidence>
<sequence>MLWKELSLTCLKANLEALEDYLLAQGACSVTYQDAKDQPILEPKPDENPLWDEVVLVALFTEEYQLSDIATSLDQSALKPNIIGDIHTREFADQDWTRTWMDDFKPMQFGRRLWIYPSWCTPEIHSDDQVNILLDPGLAFGTGTHQTTALCLQWLEQHVTAKDRVIDLGCGSGILAVAAKKLGAHDVIAIDNDPQAILATHANAEKNAINANFTAYLPDEAPKLVKADILIANILAGILIDLKEVIADFIKPHGKLALSGILQEQVDDIIKAFSPYFILNEPTFKDEWTLISGIRKP</sequence>
<keyword evidence="3 6" id="KW-0489">Methyltransferase</keyword>
<proteinExistence type="inferred from homology"/>
<evidence type="ECO:0000256" key="1">
    <source>
        <dbReference type="ARBA" id="ARBA00009741"/>
    </source>
</evidence>
<dbReference type="PIRSF" id="PIRSF000401">
    <property type="entry name" value="RPL11_MTase"/>
    <property type="match status" value="1"/>
</dbReference>
<comment type="similarity">
    <text evidence="1 6">Belongs to the methyltransferase superfamily. PrmA family.</text>
</comment>
<evidence type="ECO:0000313" key="8">
    <source>
        <dbReference type="Proteomes" id="UP000636949"/>
    </source>
</evidence>
<evidence type="ECO:0000256" key="3">
    <source>
        <dbReference type="ARBA" id="ARBA00022603"/>
    </source>
</evidence>
<gene>
    <name evidence="6 7" type="primary">prmA</name>
    <name evidence="7" type="ORF">GCM10010995_16070</name>
</gene>
<dbReference type="InterPro" id="IPR004498">
    <property type="entry name" value="Ribosomal_PrmA_MeTrfase"/>
</dbReference>
<keyword evidence="2 6" id="KW-0963">Cytoplasm</keyword>
<keyword evidence="8" id="KW-1185">Reference proteome</keyword>
<dbReference type="GO" id="GO:0032259">
    <property type="term" value="P:methylation"/>
    <property type="evidence" value="ECO:0007669"/>
    <property type="project" value="UniProtKB-KW"/>
</dbReference>
<keyword evidence="5 6" id="KW-0949">S-adenosyl-L-methionine</keyword>
<comment type="function">
    <text evidence="6">Methylates ribosomal protein L11.</text>
</comment>
<comment type="caution">
    <text evidence="7">The sequence shown here is derived from an EMBL/GenBank/DDBJ whole genome shotgun (WGS) entry which is preliminary data.</text>
</comment>
<dbReference type="EMBL" id="BMJS01000017">
    <property type="protein sequence ID" value="GGF99570.1"/>
    <property type="molecule type" value="Genomic_DNA"/>
</dbReference>
<dbReference type="CDD" id="cd02440">
    <property type="entry name" value="AdoMet_MTases"/>
    <property type="match status" value="1"/>
</dbReference>
<accession>A0A8J2Z533</accession>
<keyword evidence="7" id="KW-0689">Ribosomal protein</keyword>
<evidence type="ECO:0000256" key="2">
    <source>
        <dbReference type="ARBA" id="ARBA00022490"/>
    </source>
</evidence>
<evidence type="ECO:0000313" key="7">
    <source>
        <dbReference type="EMBL" id="GGF99570.1"/>
    </source>
</evidence>
<reference evidence="7" key="2">
    <citation type="submission" date="2020-09" db="EMBL/GenBank/DDBJ databases">
        <authorList>
            <person name="Sun Q."/>
            <person name="Zhou Y."/>
        </authorList>
    </citation>
    <scope>NUCLEOTIDE SEQUENCE</scope>
    <source>
        <strain evidence="7">CGMCC 1.15758</strain>
    </source>
</reference>